<sequence length="1014" mass="113740">MADIKHKLKKYKQYFEANPDGDKVLSVLRKLDALPVSIALLQDTGIGKVVNSFRKKPDEIGALAKSIVAKWKTLVTQEAKKTTQEVELKEEQYVPDSSRKPQKYEVTYKPTPIGEESPSGNEYSPQHVEQSYSPGPLSRQESIEPRYSPSNQSEENSDDDEYRPRSLSPKYSKKVGYSPTKIRDCSSEGEDEEYDPENVAVSNDQVYSPKSVSDDDAYDVATPEASASDQSASEDEEYNPSCITKESSKYQASYTPTPISESDKPHKSSKDSKYNKKDSSSSGKYQSNSSDRTKHSSHSDKHSSHSDKHSSHSDKHSSNRDKHSSNRDKHSSHSDRHSSENDKHSTRNDKYSNKQSSNRDRHDSSKVKQSSKIDKQDSEKYRNGSSSSNQKISTSSSKKAFDKKTSNSDKKTSGSDKHSSPNDKESRHSDRKSSSYDKDKASVEGHKKSISVNTLPSSSDKRPSSGDKHSSTSNNKPSSSSKHSSSSDKKSNTSDNRPSSSNKHSSDNRPSSSNKHSSDNRPSSSNKHSSDNRTSSSSKHSSDKSPRSSDKHSSSSDKKSSSDKLPSKEKATKQSNHQYTEIKKSKSDKLKSEKRKIQPMVDTSDLFSPDETAVIKKVKAVHREPEENMKSTKNISHDEKRDSKSKSSSSSTVKSHSKAKPDKTNSHSKSSSSSKGEKRKKDEDETEPANDITEGFSFDDFLNCDVKAVKKKPRKDVTLDLKPTGTKWSSSLVSSKPSTSRRPKNDDLHSTSFSMPSPAKQKIDIHESDILDLLPETNAHYRPLSKIPERKLDMATFDPMVIGTKTGKRTMVYSGKKHGLTEMKPLFGLCMQVLIDNIDALDYVGCIPYEILKPVLERCTVPQLLRLEDLNPHFVGDTEELWAIHCERDFKREQPDEMEAWREMYLRLQEEREVKLERLRLNMNKQAAAKPKGRQVQLAYVDNYVKPPRDVLRKQQRYGTAKVVAPSNSLHGASSSGKPRSSYNPHVAVPQPRMVKSVAPMMQKINKLIAKRRR</sequence>
<proteinExistence type="predicted"/>
<protein>
    <recommendedName>
        <fullName evidence="5">TFIIS N-terminal domain-containing protein</fullName>
    </recommendedName>
</protein>
<feature type="compositionally biased region" description="Basic and acidic residues" evidence="4">
    <location>
        <begin position="580"/>
        <end position="591"/>
    </location>
</feature>
<feature type="compositionally biased region" description="Basic and acidic residues" evidence="4">
    <location>
        <begin position="459"/>
        <end position="470"/>
    </location>
</feature>
<evidence type="ECO:0000256" key="3">
    <source>
        <dbReference type="PROSITE-ProRule" id="PRU00649"/>
    </source>
</evidence>
<feature type="compositionally biased region" description="Basic and acidic residues" evidence="4">
    <location>
        <begin position="291"/>
        <end position="382"/>
    </location>
</feature>
<feature type="compositionally biased region" description="Polar residues" evidence="4">
    <location>
        <begin position="118"/>
        <end position="133"/>
    </location>
</feature>
<evidence type="ECO:0000313" key="7">
    <source>
        <dbReference type="Proteomes" id="UP001347796"/>
    </source>
</evidence>
<evidence type="ECO:0000256" key="4">
    <source>
        <dbReference type="SAM" id="MobiDB-lite"/>
    </source>
</evidence>
<feature type="region of interest" description="Disordered" evidence="4">
    <location>
        <begin position="719"/>
        <end position="760"/>
    </location>
</feature>
<comment type="caution">
    <text evidence="6">The sequence shown here is derived from an EMBL/GenBank/DDBJ whole genome shotgun (WGS) entry which is preliminary data.</text>
</comment>
<feature type="compositionally biased region" description="Low complexity" evidence="4">
    <location>
        <begin position="471"/>
        <end position="484"/>
    </location>
</feature>
<dbReference type="EMBL" id="JAZGQO010000018">
    <property type="protein sequence ID" value="KAK6167682.1"/>
    <property type="molecule type" value="Genomic_DNA"/>
</dbReference>
<organism evidence="6 7">
    <name type="scientific">Patella caerulea</name>
    <name type="common">Rayed Mediterranean limpet</name>
    <dbReference type="NCBI Taxonomy" id="87958"/>
    <lineage>
        <taxon>Eukaryota</taxon>
        <taxon>Metazoa</taxon>
        <taxon>Spiralia</taxon>
        <taxon>Lophotrochozoa</taxon>
        <taxon>Mollusca</taxon>
        <taxon>Gastropoda</taxon>
        <taxon>Patellogastropoda</taxon>
        <taxon>Patelloidea</taxon>
        <taxon>Patellidae</taxon>
        <taxon>Patella</taxon>
    </lineage>
</organism>
<feature type="compositionally biased region" description="Basic and acidic residues" evidence="4">
    <location>
        <begin position="399"/>
        <end position="447"/>
    </location>
</feature>
<dbReference type="InterPro" id="IPR051870">
    <property type="entry name" value="Elongin-A_domain"/>
</dbReference>
<dbReference type="Gene3D" id="1.20.930.10">
    <property type="entry name" value="Conserved domain common to transcription factors TFIIS, elongin A, CRSP70"/>
    <property type="match status" value="1"/>
</dbReference>
<evidence type="ECO:0000259" key="5">
    <source>
        <dbReference type="PROSITE" id="PS51319"/>
    </source>
</evidence>
<dbReference type="InterPro" id="IPR010684">
    <property type="entry name" value="RNA_pol_II_trans_fac_SIII_A"/>
</dbReference>
<feature type="compositionally biased region" description="Basic and acidic residues" evidence="4">
    <location>
        <begin position="80"/>
        <end position="103"/>
    </location>
</feature>
<dbReference type="PROSITE" id="PS51319">
    <property type="entry name" value="TFIIS_N"/>
    <property type="match status" value="1"/>
</dbReference>
<feature type="compositionally biased region" description="Polar residues" evidence="4">
    <location>
        <begin position="200"/>
        <end position="211"/>
    </location>
</feature>
<reference evidence="6 7" key="1">
    <citation type="submission" date="2024-01" db="EMBL/GenBank/DDBJ databases">
        <title>The genome of the rayed Mediterranean limpet Patella caerulea (Linnaeus, 1758).</title>
        <authorList>
            <person name="Anh-Thu Weber A."/>
            <person name="Halstead-Nussloch G."/>
        </authorList>
    </citation>
    <scope>NUCLEOTIDE SEQUENCE [LARGE SCALE GENOMIC DNA]</scope>
    <source>
        <strain evidence="6">AATW-2023a</strain>
        <tissue evidence="6">Whole specimen</tissue>
    </source>
</reference>
<feature type="compositionally biased region" description="Polar residues" evidence="4">
    <location>
        <begin position="966"/>
        <end position="984"/>
    </location>
</feature>
<dbReference type="AlphaFoldDB" id="A0AAN8FZY7"/>
<evidence type="ECO:0000256" key="2">
    <source>
        <dbReference type="ARBA" id="ARBA00023242"/>
    </source>
</evidence>
<dbReference type="InterPro" id="IPR035441">
    <property type="entry name" value="TFIIS/LEDGF_dom_sf"/>
</dbReference>
<gene>
    <name evidence="6" type="ORF">SNE40_021652</name>
</gene>
<feature type="region of interest" description="Disordered" evidence="4">
    <location>
        <begin position="960"/>
        <end position="986"/>
    </location>
</feature>
<feature type="compositionally biased region" description="Low complexity" evidence="4">
    <location>
        <begin position="493"/>
        <end position="539"/>
    </location>
</feature>
<evidence type="ECO:0000313" key="6">
    <source>
        <dbReference type="EMBL" id="KAK6167682.1"/>
    </source>
</evidence>
<dbReference type="GO" id="GO:0006368">
    <property type="term" value="P:transcription elongation by RNA polymerase II"/>
    <property type="evidence" value="ECO:0007669"/>
    <property type="project" value="InterPro"/>
</dbReference>
<feature type="compositionally biased region" description="Acidic residues" evidence="4">
    <location>
        <begin position="187"/>
        <end position="196"/>
    </location>
</feature>
<dbReference type="Proteomes" id="UP001347796">
    <property type="component" value="Unassembled WGS sequence"/>
</dbReference>
<keyword evidence="7" id="KW-1185">Reference proteome</keyword>
<accession>A0AAN8FZY7</accession>
<keyword evidence="2 3" id="KW-0539">Nucleus</keyword>
<comment type="subcellular location">
    <subcellularLocation>
        <location evidence="1 3">Nucleus</location>
    </subcellularLocation>
</comment>
<dbReference type="CDD" id="cd00183">
    <property type="entry name" value="TFIIS_I"/>
    <property type="match status" value="1"/>
</dbReference>
<feature type="compositionally biased region" description="Low complexity" evidence="4">
    <location>
        <begin position="385"/>
        <end position="398"/>
    </location>
</feature>
<feature type="compositionally biased region" description="Basic and acidic residues" evidence="4">
    <location>
        <begin position="621"/>
        <end position="645"/>
    </location>
</feature>
<feature type="domain" description="TFIIS N-terminal" evidence="5">
    <location>
        <begin position="2"/>
        <end position="78"/>
    </location>
</feature>
<evidence type="ECO:0000256" key="1">
    <source>
        <dbReference type="ARBA" id="ARBA00004123"/>
    </source>
</evidence>
<dbReference type="SMART" id="SM00509">
    <property type="entry name" value="TFS2N"/>
    <property type="match status" value="1"/>
</dbReference>
<feature type="compositionally biased region" description="Basic and acidic residues" evidence="4">
    <location>
        <begin position="261"/>
        <end position="279"/>
    </location>
</feature>
<feature type="compositionally biased region" description="Polar residues" evidence="4">
    <location>
        <begin position="241"/>
        <end position="259"/>
    </location>
</feature>
<feature type="compositionally biased region" description="Basic and acidic residues" evidence="4">
    <location>
        <begin position="540"/>
        <end position="572"/>
    </location>
</feature>
<dbReference type="InterPro" id="IPR017923">
    <property type="entry name" value="TFIIS_N"/>
</dbReference>
<name>A0AAN8FZY7_PATCE</name>
<feature type="compositionally biased region" description="Low complexity" evidence="4">
    <location>
        <begin position="729"/>
        <end position="740"/>
    </location>
</feature>
<feature type="compositionally biased region" description="Low complexity" evidence="4">
    <location>
        <begin position="280"/>
        <end position="290"/>
    </location>
</feature>
<dbReference type="Gene3D" id="6.10.250.3180">
    <property type="match status" value="1"/>
</dbReference>
<dbReference type="InterPro" id="IPR003617">
    <property type="entry name" value="TFIIS/CRSP70_N_sub"/>
</dbReference>
<dbReference type="PANTHER" id="PTHR15141:SF76">
    <property type="entry name" value="TRANSCRIPTION ELONGATION FACTOR B POLYPEPTIDE 3"/>
    <property type="match status" value="1"/>
</dbReference>
<dbReference type="PANTHER" id="PTHR15141">
    <property type="entry name" value="TRANSCRIPTION ELONGATION FACTOR B POLYPEPTIDE 3"/>
    <property type="match status" value="1"/>
</dbReference>
<dbReference type="SUPFAM" id="SSF47676">
    <property type="entry name" value="Conserved domain common to transcription factors TFIIS, elongin A, CRSP70"/>
    <property type="match status" value="1"/>
</dbReference>
<feature type="region of interest" description="Disordered" evidence="4">
    <location>
        <begin position="80"/>
        <end position="693"/>
    </location>
</feature>
<dbReference type="Pfam" id="PF08711">
    <property type="entry name" value="Med26"/>
    <property type="match status" value="1"/>
</dbReference>
<dbReference type="Pfam" id="PF06881">
    <property type="entry name" value="Elongin_A"/>
    <property type="match status" value="1"/>
</dbReference>
<dbReference type="GO" id="GO:0070449">
    <property type="term" value="C:elongin complex"/>
    <property type="evidence" value="ECO:0007669"/>
    <property type="project" value="InterPro"/>
</dbReference>